<accession>A0ABU8NJH5</accession>
<reference evidence="3 4" key="1">
    <citation type="submission" date="2024-03" db="EMBL/GenBank/DDBJ databases">
        <title>Sequence of Lycoming College Course Isolates.</title>
        <authorList>
            <person name="Plotts O."/>
            <person name="Newman J."/>
        </authorList>
    </citation>
    <scope>NUCLEOTIDE SEQUENCE [LARGE SCALE GENOMIC DNA]</scope>
    <source>
        <strain evidence="3 4">CJB-3</strain>
    </source>
</reference>
<keyword evidence="1" id="KW-0732">Signal</keyword>
<evidence type="ECO:0000313" key="3">
    <source>
        <dbReference type="EMBL" id="MEJ2901600.1"/>
    </source>
</evidence>
<dbReference type="InterPro" id="IPR011053">
    <property type="entry name" value="Single_hybrid_motif"/>
</dbReference>
<proteinExistence type="predicted"/>
<comment type="caution">
    <text evidence="3">The sequence shown here is derived from an EMBL/GenBank/DDBJ whole genome shotgun (WGS) entry which is preliminary data.</text>
</comment>
<dbReference type="PROSITE" id="PS51257">
    <property type="entry name" value="PROKAR_LIPOPROTEIN"/>
    <property type="match status" value="1"/>
</dbReference>
<feature type="domain" description="Multidrug resistance protein MdtA-like barrel-sandwich hybrid" evidence="2">
    <location>
        <begin position="73"/>
        <end position="156"/>
    </location>
</feature>
<evidence type="ECO:0000313" key="4">
    <source>
        <dbReference type="Proteomes" id="UP001378956"/>
    </source>
</evidence>
<evidence type="ECO:0000256" key="1">
    <source>
        <dbReference type="SAM" id="SignalP"/>
    </source>
</evidence>
<organism evidence="3 4">
    <name type="scientific">Pedobacter panaciterrae</name>
    <dbReference type="NCBI Taxonomy" id="363849"/>
    <lineage>
        <taxon>Bacteria</taxon>
        <taxon>Pseudomonadati</taxon>
        <taxon>Bacteroidota</taxon>
        <taxon>Sphingobacteriia</taxon>
        <taxon>Sphingobacteriales</taxon>
        <taxon>Sphingobacteriaceae</taxon>
        <taxon>Pedobacter</taxon>
    </lineage>
</organism>
<dbReference type="Gene3D" id="2.40.420.20">
    <property type="match status" value="1"/>
</dbReference>
<protein>
    <submittedName>
        <fullName evidence="3">Efflux RND transporter periplasmic adaptor subunit</fullName>
    </submittedName>
</protein>
<dbReference type="Pfam" id="PF25917">
    <property type="entry name" value="BSH_RND"/>
    <property type="match status" value="1"/>
</dbReference>
<keyword evidence="4" id="KW-1185">Reference proteome</keyword>
<evidence type="ECO:0000259" key="2">
    <source>
        <dbReference type="Pfam" id="PF25917"/>
    </source>
</evidence>
<dbReference type="EMBL" id="JBBEUB010000001">
    <property type="protein sequence ID" value="MEJ2901600.1"/>
    <property type="molecule type" value="Genomic_DNA"/>
</dbReference>
<name>A0ABU8NJH5_9SPHI</name>
<sequence length="314" mass="34308">MSSKPYYTVTLGLASICLILSACNSSATLDNRELDKTPDPKTPVSVTQISHAPLSDYIELNATATFQQKGIIKASSNGYLQTVNVKKGDYVKGGQPLFTVITKEARSIGNAINSLDPSFKFTGLTRITANTAGFVGEVSHQKGDYVQEGEQLAVITNLNSFVFLMDLPYELTGIIKNQKALQVTLPDGQKLAGKMGRSLPLVDSASQTQRVIIQVKTQQLIPEGLIAKVKLVRSESLNPIALPKESILTNETQDEFWVMKLMNDTTAVKVNIQKGLETGSYVEIKSPLFKPNDRFILTGNYGLPDTAKIMINHK</sequence>
<dbReference type="PANTHER" id="PTHR30469:SF15">
    <property type="entry name" value="HLYD FAMILY OF SECRETION PROTEINS"/>
    <property type="match status" value="1"/>
</dbReference>
<feature type="chain" id="PRO_5045176865" evidence="1">
    <location>
        <begin position="28"/>
        <end position="314"/>
    </location>
</feature>
<dbReference type="InterPro" id="IPR058625">
    <property type="entry name" value="MdtA-like_BSH"/>
</dbReference>
<dbReference type="Proteomes" id="UP001378956">
    <property type="component" value="Unassembled WGS sequence"/>
</dbReference>
<gene>
    <name evidence="3" type="ORF">WAE58_04165</name>
</gene>
<dbReference type="SUPFAM" id="SSF51230">
    <property type="entry name" value="Single hybrid motif"/>
    <property type="match status" value="1"/>
</dbReference>
<dbReference type="PANTHER" id="PTHR30469">
    <property type="entry name" value="MULTIDRUG RESISTANCE PROTEIN MDTA"/>
    <property type="match status" value="1"/>
</dbReference>
<dbReference type="Gene3D" id="2.40.50.100">
    <property type="match status" value="1"/>
</dbReference>
<feature type="signal peptide" evidence="1">
    <location>
        <begin position="1"/>
        <end position="27"/>
    </location>
</feature>